<feature type="compositionally biased region" description="Basic residues" evidence="1">
    <location>
        <begin position="98"/>
        <end position="109"/>
    </location>
</feature>
<gene>
    <name evidence="2" type="ORF">GALL_475240</name>
</gene>
<evidence type="ECO:0000313" key="2">
    <source>
        <dbReference type="EMBL" id="OIQ70859.1"/>
    </source>
</evidence>
<sequence>MRHLAHRIERPGIDGPTFPTTRNDRDPITHRNRIAELFQLRERERLHAHAARRVPNENALLPLAHAHIPVEPRTPRLHRLLHQVEHRRRLFQSSRDLRNRRHDRRRNGRTRTNARSNFRRPCVNLGRKATIEKPRHRPGRPHAHHKRNRQAEAKQAIAQERRPLVLVIARLNRRRDVRFIDAKIPLVIGANLLRHLPVFVRPDRLIDRRRVPIFGTERGELHEQGFTLDTPPPKRVHIAHILAEKQHIDAVVTVLRNPLHKLGMQLRRSAPIVLDFIEHDQRILGNKPPELRHLL</sequence>
<accession>A0A1J5Q031</accession>
<evidence type="ECO:0000256" key="1">
    <source>
        <dbReference type="SAM" id="MobiDB-lite"/>
    </source>
</evidence>
<feature type="compositionally biased region" description="Basic and acidic residues" evidence="1">
    <location>
        <begin position="1"/>
        <end position="12"/>
    </location>
</feature>
<feature type="region of interest" description="Disordered" evidence="1">
    <location>
        <begin position="91"/>
        <end position="113"/>
    </location>
</feature>
<protein>
    <submittedName>
        <fullName evidence="2">Uncharacterized protein</fullName>
    </submittedName>
</protein>
<proteinExistence type="predicted"/>
<dbReference type="EMBL" id="MLJW01003990">
    <property type="protein sequence ID" value="OIQ70859.1"/>
    <property type="molecule type" value="Genomic_DNA"/>
</dbReference>
<reference evidence="2" key="1">
    <citation type="submission" date="2016-10" db="EMBL/GenBank/DDBJ databases">
        <title>Sequence of Gallionella enrichment culture.</title>
        <authorList>
            <person name="Poehlein A."/>
            <person name="Muehling M."/>
            <person name="Daniel R."/>
        </authorList>
    </citation>
    <scope>NUCLEOTIDE SEQUENCE</scope>
</reference>
<comment type="caution">
    <text evidence="2">The sequence shown here is derived from an EMBL/GenBank/DDBJ whole genome shotgun (WGS) entry which is preliminary data.</text>
</comment>
<feature type="region of interest" description="Disordered" evidence="1">
    <location>
        <begin position="1"/>
        <end position="26"/>
    </location>
</feature>
<dbReference type="AlphaFoldDB" id="A0A1J5Q031"/>
<name>A0A1J5Q031_9ZZZZ</name>
<organism evidence="2">
    <name type="scientific">mine drainage metagenome</name>
    <dbReference type="NCBI Taxonomy" id="410659"/>
    <lineage>
        <taxon>unclassified sequences</taxon>
        <taxon>metagenomes</taxon>
        <taxon>ecological metagenomes</taxon>
    </lineage>
</organism>